<evidence type="ECO:0000313" key="5">
    <source>
        <dbReference type="EMBL" id="PWF23865.1"/>
    </source>
</evidence>
<dbReference type="EMBL" id="QETA01000002">
    <property type="protein sequence ID" value="PWF23865.1"/>
    <property type="molecule type" value="Genomic_DNA"/>
</dbReference>
<dbReference type="SMART" id="SM00749">
    <property type="entry name" value="BON"/>
    <property type="match status" value="2"/>
</dbReference>
<feature type="chain" id="PRO_5016156905" evidence="3">
    <location>
        <begin position="30"/>
        <end position="227"/>
    </location>
</feature>
<dbReference type="Gene3D" id="3.30.1340.30">
    <property type="match status" value="2"/>
</dbReference>
<sequence length="227" mass="24158">MIKSQSARRLPGTLALCGVLAATTLSACAPLIVGGAAATTAVVVTDRRTAGTQLEDQSIAIKVDSAEAQHFGDRARINASAYQHRVLLTGDVANQTDKDEATRVAQGVENVKEVINQLNIGPPASFSERSGNSWLASKVRTTLINTRDVPSRTITVTAERGVVYLMGRVTQHEGNLAAAAAASVSGVREVVKLFEILTPEEAARLAEEQRKAETKRQQESQAETITP</sequence>
<dbReference type="Proteomes" id="UP000245212">
    <property type="component" value="Unassembled WGS sequence"/>
</dbReference>
<proteinExistence type="predicted"/>
<feature type="signal peptide" evidence="3">
    <location>
        <begin position="1"/>
        <end position="29"/>
    </location>
</feature>
<dbReference type="AlphaFoldDB" id="A0A2V1K2S8"/>
<organism evidence="5 6">
    <name type="scientific">Corticimicrobacter populi</name>
    <dbReference type="NCBI Taxonomy" id="2175229"/>
    <lineage>
        <taxon>Bacteria</taxon>
        <taxon>Pseudomonadati</taxon>
        <taxon>Pseudomonadota</taxon>
        <taxon>Betaproteobacteria</taxon>
        <taxon>Burkholderiales</taxon>
        <taxon>Alcaligenaceae</taxon>
        <taxon>Corticimicrobacter</taxon>
    </lineage>
</organism>
<feature type="region of interest" description="Disordered" evidence="2">
    <location>
        <begin position="205"/>
        <end position="227"/>
    </location>
</feature>
<keyword evidence="6" id="KW-1185">Reference proteome</keyword>
<keyword evidence="1 3" id="KW-0732">Signal</keyword>
<dbReference type="PROSITE" id="PS51257">
    <property type="entry name" value="PROKAR_LIPOPROTEIN"/>
    <property type="match status" value="1"/>
</dbReference>
<dbReference type="RefSeq" id="WP_109061143.1">
    <property type="nucleotide sequence ID" value="NZ_QETA01000002.1"/>
</dbReference>
<accession>A0A2V1K2S8</accession>
<evidence type="ECO:0000256" key="2">
    <source>
        <dbReference type="SAM" id="MobiDB-lite"/>
    </source>
</evidence>
<gene>
    <name evidence="5" type="ORF">DD235_05870</name>
</gene>
<dbReference type="Pfam" id="PF04972">
    <property type="entry name" value="BON"/>
    <property type="match status" value="2"/>
</dbReference>
<dbReference type="InterPro" id="IPR007055">
    <property type="entry name" value="BON_dom"/>
</dbReference>
<dbReference type="PANTHER" id="PTHR34606:SF4">
    <property type="entry name" value="OUTER MEMBRANE LIPOPROTEIN DOLP"/>
    <property type="match status" value="1"/>
</dbReference>
<dbReference type="PANTHER" id="PTHR34606">
    <property type="entry name" value="BON DOMAIN-CONTAINING PROTEIN"/>
    <property type="match status" value="1"/>
</dbReference>
<reference evidence="6" key="1">
    <citation type="submission" date="2018-05" db="EMBL/GenBank/DDBJ databases">
        <authorList>
            <person name="Li Y."/>
        </authorList>
    </citation>
    <scope>NUCLEOTIDE SEQUENCE [LARGE SCALE GENOMIC DNA]</scope>
    <source>
        <strain evidence="6">3d-2-2</strain>
    </source>
</reference>
<evidence type="ECO:0000313" key="6">
    <source>
        <dbReference type="Proteomes" id="UP000245212"/>
    </source>
</evidence>
<evidence type="ECO:0000259" key="4">
    <source>
        <dbReference type="PROSITE" id="PS50914"/>
    </source>
</evidence>
<feature type="domain" description="BON" evidence="4">
    <location>
        <begin position="131"/>
        <end position="198"/>
    </location>
</feature>
<evidence type="ECO:0000256" key="3">
    <source>
        <dbReference type="SAM" id="SignalP"/>
    </source>
</evidence>
<dbReference type="PROSITE" id="PS50914">
    <property type="entry name" value="BON"/>
    <property type="match status" value="2"/>
</dbReference>
<dbReference type="InterPro" id="IPR051686">
    <property type="entry name" value="Lipoprotein_DolP"/>
</dbReference>
<dbReference type="InterPro" id="IPR014004">
    <property type="entry name" value="Transpt-assoc_nodulatn_dom_bac"/>
</dbReference>
<protein>
    <submittedName>
        <fullName evidence="5">Phospholipid-binding protein</fullName>
    </submittedName>
</protein>
<feature type="compositionally biased region" description="Basic and acidic residues" evidence="2">
    <location>
        <begin position="205"/>
        <end position="218"/>
    </location>
</feature>
<comment type="caution">
    <text evidence="5">The sequence shown here is derived from an EMBL/GenBank/DDBJ whole genome shotgun (WGS) entry which is preliminary data.</text>
</comment>
<feature type="domain" description="BON" evidence="4">
    <location>
        <begin position="55"/>
        <end position="122"/>
    </location>
</feature>
<name>A0A2V1K2S8_9BURK</name>
<evidence type="ECO:0000256" key="1">
    <source>
        <dbReference type="ARBA" id="ARBA00022729"/>
    </source>
</evidence>